<protein>
    <submittedName>
        <fullName evidence="3">Alpha/beta fold hydrolase</fullName>
    </submittedName>
</protein>
<dbReference type="InterPro" id="IPR029058">
    <property type="entry name" value="AB_hydrolase_fold"/>
</dbReference>
<keyword evidence="1" id="KW-0472">Membrane</keyword>
<dbReference type="InterPro" id="IPR052920">
    <property type="entry name" value="DNA-binding_regulatory"/>
</dbReference>
<dbReference type="Proteomes" id="UP000604481">
    <property type="component" value="Unassembled WGS sequence"/>
</dbReference>
<sequence>MSRYRFHRIFWLIVPLALGLGALILIGERLTSPANRVIGAPPAALGATRVTLQTQNSDYVSGWHIRGRAGVGSVLLLHGVRSDRRQMLARAERLVALGFGVLLIDLPAHGESTGQHITFGHNESLAVTAAIDWLHAQAPEDKIGVIGVSLGGASLILAKPSPFLRAAVVESMYPDIGNAITNRLTMRIGKTGEVISPLLQLQLKWQLGVDPQELQPISHIRQLNAPLLLVSGSEDQHTTLAETQRLFAAASEPKQLWVVNGAAHVDLFRYSPREYEAHVFSFLLQNLR</sequence>
<dbReference type="PANTHER" id="PTHR43358:SF4">
    <property type="entry name" value="ALPHA_BETA HYDROLASE FOLD-1 DOMAIN-CONTAINING PROTEIN"/>
    <property type="match status" value="1"/>
</dbReference>
<dbReference type="Gene3D" id="3.40.50.1820">
    <property type="entry name" value="alpha/beta hydrolase"/>
    <property type="match status" value="1"/>
</dbReference>
<reference evidence="3 4" key="1">
    <citation type="submission" date="2020-10" db="EMBL/GenBank/DDBJ databases">
        <title>The genome sequence of Chitinilyticum litopenaei 4Y14.</title>
        <authorList>
            <person name="Liu Y."/>
        </authorList>
    </citation>
    <scope>NUCLEOTIDE SEQUENCE [LARGE SCALE GENOMIC DNA]</scope>
    <source>
        <strain evidence="3 4">4Y14</strain>
    </source>
</reference>
<keyword evidence="1" id="KW-1133">Transmembrane helix</keyword>
<keyword evidence="4" id="KW-1185">Reference proteome</keyword>
<comment type="caution">
    <text evidence="3">The sequence shown here is derived from an EMBL/GenBank/DDBJ whole genome shotgun (WGS) entry which is preliminary data.</text>
</comment>
<dbReference type="GO" id="GO:0016787">
    <property type="term" value="F:hydrolase activity"/>
    <property type="evidence" value="ECO:0007669"/>
    <property type="project" value="UniProtKB-KW"/>
</dbReference>
<dbReference type="AlphaFoldDB" id="A0A8J7FMV1"/>
<dbReference type="SUPFAM" id="SSF53474">
    <property type="entry name" value="alpha/beta-Hydrolases"/>
    <property type="match status" value="1"/>
</dbReference>
<keyword evidence="3" id="KW-0378">Hydrolase</keyword>
<dbReference type="Pfam" id="PF02129">
    <property type="entry name" value="Peptidase_S15"/>
    <property type="match status" value="1"/>
</dbReference>
<gene>
    <name evidence="3" type="ORF">INR99_08960</name>
</gene>
<feature type="domain" description="Xaa-Pro dipeptidyl-peptidase-like" evidence="2">
    <location>
        <begin position="84"/>
        <end position="176"/>
    </location>
</feature>
<keyword evidence="1" id="KW-0812">Transmembrane</keyword>
<evidence type="ECO:0000313" key="3">
    <source>
        <dbReference type="EMBL" id="MBE9609481.1"/>
    </source>
</evidence>
<organism evidence="3 4">
    <name type="scientific">Chitinilyticum piscinae</name>
    <dbReference type="NCBI Taxonomy" id="2866724"/>
    <lineage>
        <taxon>Bacteria</taxon>
        <taxon>Pseudomonadati</taxon>
        <taxon>Pseudomonadota</taxon>
        <taxon>Betaproteobacteria</taxon>
        <taxon>Neisseriales</taxon>
        <taxon>Chitinibacteraceae</taxon>
        <taxon>Chitinilyticum</taxon>
    </lineage>
</organism>
<evidence type="ECO:0000259" key="2">
    <source>
        <dbReference type="Pfam" id="PF02129"/>
    </source>
</evidence>
<evidence type="ECO:0000313" key="4">
    <source>
        <dbReference type="Proteomes" id="UP000604481"/>
    </source>
</evidence>
<dbReference type="EMBL" id="JADFUA010000004">
    <property type="protein sequence ID" value="MBE9609481.1"/>
    <property type="molecule type" value="Genomic_DNA"/>
</dbReference>
<dbReference type="InterPro" id="IPR000383">
    <property type="entry name" value="Xaa-Pro-like_dom"/>
</dbReference>
<dbReference type="RefSeq" id="WP_194116004.1">
    <property type="nucleotide sequence ID" value="NZ_JADFUA010000004.1"/>
</dbReference>
<dbReference type="PANTHER" id="PTHR43358">
    <property type="entry name" value="ALPHA/BETA-HYDROLASE"/>
    <property type="match status" value="1"/>
</dbReference>
<feature type="transmembrane region" description="Helical" evidence="1">
    <location>
        <begin position="9"/>
        <end position="27"/>
    </location>
</feature>
<accession>A0A8J7FMV1</accession>
<proteinExistence type="predicted"/>
<name>A0A8J7FMV1_9NEIS</name>
<evidence type="ECO:0000256" key="1">
    <source>
        <dbReference type="SAM" id="Phobius"/>
    </source>
</evidence>